<evidence type="ECO:0000256" key="4">
    <source>
        <dbReference type="ARBA" id="ARBA00037131"/>
    </source>
</evidence>
<dbReference type="Proteomes" id="UP000033633">
    <property type="component" value="Unassembled WGS sequence"/>
</dbReference>
<dbReference type="AlphaFoldDB" id="A0A0F5VC08"/>
<accession>A0A0F5VC08</accession>
<feature type="domain" description="UspA" evidence="5">
    <location>
        <begin position="4"/>
        <end position="141"/>
    </location>
</feature>
<feature type="domain" description="UspA" evidence="5">
    <location>
        <begin position="153"/>
        <end position="299"/>
    </location>
</feature>
<protein>
    <recommendedName>
        <fullName evidence="5">UspA domain-containing protein</fullName>
    </recommendedName>
</protein>
<name>A0A0F5VC08_9GAMM</name>
<evidence type="ECO:0000256" key="2">
    <source>
        <dbReference type="ARBA" id="ARBA00008791"/>
    </source>
</evidence>
<dbReference type="RefSeq" id="WP_046220886.1">
    <property type="nucleotide sequence ID" value="NZ_JWYV01000009.1"/>
</dbReference>
<dbReference type="PATRIC" id="fig|265726.11.peg.4594"/>
<dbReference type="SUPFAM" id="SSF52402">
    <property type="entry name" value="Adenine nucleotide alpha hydrolases-like"/>
    <property type="match status" value="2"/>
</dbReference>
<keyword evidence="3" id="KW-0963">Cytoplasm</keyword>
<evidence type="ECO:0000313" key="6">
    <source>
        <dbReference type="EMBL" id="KKC99648.1"/>
    </source>
</evidence>
<comment type="function">
    <text evidence="4">Required for resistance to DNA-damaging agents.</text>
</comment>
<evidence type="ECO:0000256" key="1">
    <source>
        <dbReference type="ARBA" id="ARBA00004496"/>
    </source>
</evidence>
<organism evidence="6 7">
    <name type="scientific">Photobacterium halotolerans</name>
    <dbReference type="NCBI Taxonomy" id="265726"/>
    <lineage>
        <taxon>Bacteria</taxon>
        <taxon>Pseudomonadati</taxon>
        <taxon>Pseudomonadota</taxon>
        <taxon>Gammaproteobacteria</taxon>
        <taxon>Vibrionales</taxon>
        <taxon>Vibrionaceae</taxon>
        <taxon>Photobacterium</taxon>
    </lineage>
</organism>
<dbReference type="OrthoDB" id="239260at2"/>
<comment type="caution">
    <text evidence="6">The sequence shown here is derived from an EMBL/GenBank/DDBJ whole genome shotgun (WGS) entry which is preliminary data.</text>
</comment>
<proteinExistence type="inferred from homology"/>
<dbReference type="STRING" id="265726.KY46_12090"/>
<dbReference type="GO" id="GO:0005737">
    <property type="term" value="C:cytoplasm"/>
    <property type="evidence" value="ECO:0007669"/>
    <property type="project" value="UniProtKB-SubCell"/>
</dbReference>
<evidence type="ECO:0000313" key="7">
    <source>
        <dbReference type="Proteomes" id="UP000033633"/>
    </source>
</evidence>
<dbReference type="Pfam" id="PF00582">
    <property type="entry name" value="Usp"/>
    <property type="match status" value="2"/>
</dbReference>
<keyword evidence="7" id="KW-1185">Reference proteome</keyword>
<evidence type="ECO:0000259" key="5">
    <source>
        <dbReference type="Pfam" id="PF00582"/>
    </source>
</evidence>
<gene>
    <name evidence="6" type="ORF">KY46_12090</name>
</gene>
<comment type="subcellular location">
    <subcellularLocation>
        <location evidence="1">Cytoplasm</location>
    </subcellularLocation>
</comment>
<comment type="similarity">
    <text evidence="2">Belongs to the universal stress protein A family.</text>
</comment>
<dbReference type="Gene3D" id="3.40.50.12370">
    <property type="match status" value="1"/>
</dbReference>
<dbReference type="PANTHER" id="PTHR47892:SF1">
    <property type="entry name" value="UNIVERSAL STRESS PROTEIN E"/>
    <property type="match status" value="1"/>
</dbReference>
<dbReference type="PANTHER" id="PTHR47892">
    <property type="entry name" value="UNIVERSAL STRESS PROTEIN E"/>
    <property type="match status" value="1"/>
</dbReference>
<dbReference type="EMBL" id="JWYV01000009">
    <property type="protein sequence ID" value="KKC99648.1"/>
    <property type="molecule type" value="Genomic_DNA"/>
</dbReference>
<evidence type="ECO:0000256" key="3">
    <source>
        <dbReference type="ARBA" id="ARBA00022490"/>
    </source>
</evidence>
<dbReference type="InterPro" id="IPR006016">
    <property type="entry name" value="UspA"/>
</dbReference>
<sequence>MRRFENLLFISDGVQDELDGLKQALSLSQAHHSTLTVLIIYPELPDSLGNYQGNWEQALIENTKLQIAQAKSALSFSEQSVMPIILAQSSKKPSTLIIQHVIRDNYDMVIKSASFNQNEAGLKAIDMELLRQCPCPVWLCRPITHAQRKVHVAVAIDAENNSREETDLDLMLLQLSRSLADDCDGSLNIISCWDFPYEEITSNPFIHVPEQELQLSIKEAEQKNIDGLKKLITLSGISGPVKEFHPKGLPQTCIPDIIESEGIELLIMGTVARSGIPGFIMGNTAEDIIQNTKCSILALKPKGFVSDVKAY</sequence>
<reference evidence="6 7" key="1">
    <citation type="submission" date="2014-12" db="EMBL/GenBank/DDBJ databases">
        <title>Mercury Reductase activity and rhizosphere competence traits in the genome of root associated Photobacterium halotolerans MELD1.</title>
        <authorList>
            <person name="Mathew D.C."/>
            <person name="Huang C.-C."/>
        </authorList>
    </citation>
    <scope>NUCLEOTIDE SEQUENCE [LARGE SCALE GENOMIC DNA]</scope>
    <source>
        <strain evidence="6 7">MELD1</strain>
    </source>
</reference>